<evidence type="ECO:0000256" key="1">
    <source>
        <dbReference type="ARBA" id="ARBA00022553"/>
    </source>
</evidence>
<keyword evidence="6" id="KW-0812">Transmembrane</keyword>
<evidence type="ECO:0000256" key="5">
    <source>
        <dbReference type="SAM" id="Coils"/>
    </source>
</evidence>
<dbReference type="CDD" id="cd00060">
    <property type="entry name" value="FHA"/>
    <property type="match status" value="1"/>
</dbReference>
<feature type="binding site" evidence="4">
    <location>
        <begin position="975"/>
        <end position="982"/>
    </location>
    <ligand>
        <name>ATP</name>
        <dbReference type="ChEBI" id="CHEBI:30616"/>
    </ligand>
</feature>
<dbReference type="Pfam" id="PF01580">
    <property type="entry name" value="FtsK_SpoIIIE"/>
    <property type="match status" value="2"/>
</dbReference>
<feature type="domain" description="FtsK" evidence="8">
    <location>
        <begin position="619"/>
        <end position="811"/>
    </location>
</feature>
<sequence>MRITLTVRTPDGETDVLVDCDDDLPVERLHQAVRQECGALVGAGGVPDVAAEARVAEAGLRNGEVLRLDGSGPEAETPTTGWQLHVVGGPAAGGVFTLPIGRHELGRSGAPSWGDQAMSRRHCCVEVGADAVTVLDLGSANGTLLDGEPVPAESPVAWEPGQILHAGDSLLELRAAQPADAAIEPAEPGWSNFLRPPRIRPLHLTPSVEVPKAPIEPKGRRIPVVAMIAPLALGIVMATVMRSPFYLVFALMSPLMMIANAWSDRRGSAKDHRQAVAEYEEALARAQADLDERIAAEQRRLRHEMPDAAATLLTALLPGRRLWERRKHDPDTLVLRVGSADIPSTVKVTGATDGADHRLREVPVAVPLAEAGVLGVAGPADRVAGVLRWQVAQLAAYHAPRDLSLAFLSLQAGADWGWVRWLPHLRPDDPDGPAAMIGNDTTTTTALVAGIADVVKQRTDASRDQHGLAADSFPTLVVVLHGYRQMRGLPGLSRILEQGPAVGVYAVCTDDDERSLPEACSATLLLDPAHPSYGTLSRAGHPTVPRVLVDAVGHGFAERLGRALAPLKDVGVEAGGDTLPDSARLLEVLALEDPTPDAIRSRWVLEPRSTSMVLGVGIDGPFRLDLKADGPHGLVAGTTGSGKTELLQTMIASLAIANRPDQLNFVLIDYKGDSAFKECVKLPHTVGKVNDLDPHLVVRALASLQAELKHREHFLAEAGVKDIEDYQDLCLREPHRPALPRLLIVIDEFAQLSKDLPDFVTGLVSVAQLGRSLGIHLVLATQRPSGVVSADIRANTNLRIALRVNDVSDSTDVIDAPDSARIPKSAPGRAFARTGASSLQGFQAGRVGGRRPGAAVAEIPPPFLARMTWESAGYTAPRPSVRSNDEVADTDLAAVVRAIGAAAAEEGIPAQRSPWLEPLPEQLQAEEVWEQAPRTPLAPGHVPALPYGRIDLPGQQRQRPVTVDLAADGHLLVIGSAKAGRSQALRAIAASVATRTDPADVHLYALDCGNGALNPLADLPHCGAVVSRTEPERAGRLLSRLTAAMDERQRILSAGGFADITEQRAHGDQPLPHLVLLLDRWEGFATTIGEIDTVFDGVTRILREGASLGVHAVITGDRTLASNSRVATMTENKLAMRLADRSDYTMIGLSPRAIPERIPAGRGFTPGGEEVQIMLLSADDSGPAQAAALRELARGTTPAPEGRRPFRVDVLPARATLELALALPPTDAPTPRVVLGVGGDDLRTFSLDPAGAPSFLVAGPGRSGRSSVLLGAARSYLATGGEVLVVAPRPSPLRDLAGTPGVRGVITEASTPGSAYTEALEGASGRVLLVLDDAEQLRDCGGSELFLEVVRGRRSDLLLLAGGHSDGLTSGISGWNVEARKARTGLLLCPQGLSDGDLVGLRLPRSIIGQPVRPGTGWLHAGDGELVQVATLVEE</sequence>
<evidence type="ECO:0000313" key="10">
    <source>
        <dbReference type="Proteomes" id="UP001501495"/>
    </source>
</evidence>
<feature type="domain" description="FHA" evidence="7">
    <location>
        <begin position="98"/>
        <end position="150"/>
    </location>
</feature>
<organism evidence="9 10">
    <name type="scientific">Nocardioides fonticola</name>
    <dbReference type="NCBI Taxonomy" id="450363"/>
    <lineage>
        <taxon>Bacteria</taxon>
        <taxon>Bacillati</taxon>
        <taxon>Actinomycetota</taxon>
        <taxon>Actinomycetes</taxon>
        <taxon>Propionibacteriales</taxon>
        <taxon>Nocardioidaceae</taxon>
        <taxon>Nocardioides</taxon>
    </lineage>
</organism>
<dbReference type="InterPro" id="IPR050206">
    <property type="entry name" value="FtsK/SpoIIIE/SftA"/>
</dbReference>
<evidence type="ECO:0000313" key="9">
    <source>
        <dbReference type="EMBL" id="GAA4111610.1"/>
    </source>
</evidence>
<dbReference type="Pfam" id="PF00498">
    <property type="entry name" value="FHA"/>
    <property type="match status" value="1"/>
</dbReference>
<dbReference type="EMBL" id="BAAAZH010000006">
    <property type="protein sequence ID" value="GAA4111610.1"/>
    <property type="molecule type" value="Genomic_DNA"/>
</dbReference>
<evidence type="ECO:0000256" key="3">
    <source>
        <dbReference type="ARBA" id="ARBA00022840"/>
    </source>
</evidence>
<evidence type="ECO:0000256" key="4">
    <source>
        <dbReference type="PROSITE-ProRule" id="PRU00289"/>
    </source>
</evidence>
<evidence type="ECO:0000259" key="7">
    <source>
        <dbReference type="PROSITE" id="PS50006"/>
    </source>
</evidence>
<gene>
    <name evidence="9" type="ORF">GCM10022215_07460</name>
</gene>
<dbReference type="SUPFAM" id="SSF49879">
    <property type="entry name" value="SMAD/FHA domain"/>
    <property type="match status" value="1"/>
</dbReference>
<dbReference type="InterPro" id="IPR003593">
    <property type="entry name" value="AAA+_ATPase"/>
</dbReference>
<reference evidence="10" key="1">
    <citation type="journal article" date="2019" name="Int. J. Syst. Evol. Microbiol.">
        <title>The Global Catalogue of Microorganisms (GCM) 10K type strain sequencing project: providing services to taxonomists for standard genome sequencing and annotation.</title>
        <authorList>
            <consortium name="The Broad Institute Genomics Platform"/>
            <consortium name="The Broad Institute Genome Sequencing Center for Infectious Disease"/>
            <person name="Wu L."/>
            <person name="Ma J."/>
        </authorList>
    </citation>
    <scope>NUCLEOTIDE SEQUENCE [LARGE SCALE GENOMIC DNA]</scope>
    <source>
        <strain evidence="10">JCM 16703</strain>
    </source>
</reference>
<feature type="transmembrane region" description="Helical" evidence="6">
    <location>
        <begin position="222"/>
        <end position="240"/>
    </location>
</feature>
<name>A0ABP7XD45_9ACTN</name>
<dbReference type="Gene3D" id="3.40.50.300">
    <property type="entry name" value="P-loop containing nucleotide triphosphate hydrolases"/>
    <property type="match status" value="4"/>
</dbReference>
<evidence type="ECO:0000256" key="6">
    <source>
        <dbReference type="SAM" id="Phobius"/>
    </source>
</evidence>
<dbReference type="PROSITE" id="PS50006">
    <property type="entry name" value="FHA_DOMAIN"/>
    <property type="match status" value="1"/>
</dbReference>
<proteinExistence type="predicted"/>
<feature type="binding site" evidence="4">
    <location>
        <begin position="637"/>
        <end position="644"/>
    </location>
    <ligand>
        <name>ATP</name>
        <dbReference type="ChEBI" id="CHEBI:30616"/>
    </ligand>
</feature>
<dbReference type="InterPro" id="IPR008984">
    <property type="entry name" value="SMAD_FHA_dom_sf"/>
</dbReference>
<dbReference type="PROSITE" id="PS50901">
    <property type="entry name" value="FTSK"/>
    <property type="match status" value="2"/>
</dbReference>
<dbReference type="CDD" id="cd01127">
    <property type="entry name" value="TrwB_TraG_TraD_VirD4"/>
    <property type="match status" value="1"/>
</dbReference>
<evidence type="ECO:0000256" key="2">
    <source>
        <dbReference type="ARBA" id="ARBA00022741"/>
    </source>
</evidence>
<dbReference type="SMART" id="SM00382">
    <property type="entry name" value="AAA"/>
    <property type="match status" value="3"/>
</dbReference>
<protein>
    <submittedName>
        <fullName evidence="9">FtsK/SpoIIIE domain-containing protein</fullName>
    </submittedName>
</protein>
<dbReference type="RefSeq" id="WP_344731882.1">
    <property type="nucleotide sequence ID" value="NZ_BAAAZH010000006.1"/>
</dbReference>
<dbReference type="InterPro" id="IPR027417">
    <property type="entry name" value="P-loop_NTPase"/>
</dbReference>
<dbReference type="InterPro" id="IPR000253">
    <property type="entry name" value="FHA_dom"/>
</dbReference>
<dbReference type="Proteomes" id="UP001501495">
    <property type="component" value="Unassembled WGS sequence"/>
</dbReference>
<feature type="domain" description="FtsK" evidence="8">
    <location>
        <begin position="958"/>
        <end position="1145"/>
    </location>
</feature>
<feature type="coiled-coil region" evidence="5">
    <location>
        <begin position="269"/>
        <end position="296"/>
    </location>
</feature>
<keyword evidence="6" id="KW-0472">Membrane</keyword>
<keyword evidence="10" id="KW-1185">Reference proteome</keyword>
<evidence type="ECO:0000259" key="8">
    <source>
        <dbReference type="PROSITE" id="PS50901"/>
    </source>
</evidence>
<dbReference type="PANTHER" id="PTHR22683">
    <property type="entry name" value="SPORULATION PROTEIN RELATED"/>
    <property type="match status" value="1"/>
</dbReference>
<comment type="caution">
    <text evidence="9">The sequence shown here is derived from an EMBL/GenBank/DDBJ whole genome shotgun (WGS) entry which is preliminary data.</text>
</comment>
<accession>A0ABP7XD45</accession>
<keyword evidence="1" id="KW-0597">Phosphoprotein</keyword>
<keyword evidence="5" id="KW-0175">Coiled coil</keyword>
<keyword evidence="6" id="KW-1133">Transmembrane helix</keyword>
<dbReference type="PANTHER" id="PTHR22683:SF1">
    <property type="entry name" value="TYPE VII SECRETION SYSTEM PROTEIN ESSC"/>
    <property type="match status" value="1"/>
</dbReference>
<dbReference type="InterPro" id="IPR002543">
    <property type="entry name" value="FtsK_dom"/>
</dbReference>
<dbReference type="SUPFAM" id="SSF52540">
    <property type="entry name" value="P-loop containing nucleoside triphosphate hydrolases"/>
    <property type="match status" value="2"/>
</dbReference>
<keyword evidence="2 4" id="KW-0547">Nucleotide-binding</keyword>
<keyword evidence="3 4" id="KW-0067">ATP-binding</keyword>
<dbReference type="Gene3D" id="2.60.200.20">
    <property type="match status" value="1"/>
</dbReference>